<dbReference type="OrthoDB" id="269227at2759"/>
<dbReference type="InterPro" id="IPR012132">
    <property type="entry name" value="GMC_OxRdtase"/>
</dbReference>
<dbReference type="GO" id="GO:0016614">
    <property type="term" value="F:oxidoreductase activity, acting on CH-OH group of donors"/>
    <property type="evidence" value="ECO:0007669"/>
    <property type="project" value="InterPro"/>
</dbReference>
<dbReference type="PANTHER" id="PTHR11552:SF78">
    <property type="entry name" value="GLUCOSE-METHANOL-CHOLINE OXIDOREDUCTASE N-TERMINAL DOMAIN-CONTAINING PROTEIN"/>
    <property type="match status" value="1"/>
</dbReference>
<dbReference type="Proteomes" id="UP000193689">
    <property type="component" value="Unassembled WGS sequence"/>
</dbReference>
<dbReference type="Gene3D" id="3.30.560.10">
    <property type="entry name" value="Glucose Oxidase, domain 3"/>
    <property type="match status" value="1"/>
</dbReference>
<comment type="caution">
    <text evidence="4">The sequence shown here is derived from an EMBL/GenBank/DDBJ whole genome shotgun (WGS) entry which is preliminary data.</text>
</comment>
<dbReference type="Gene3D" id="3.50.50.60">
    <property type="entry name" value="FAD/NAD(P)-binding domain"/>
    <property type="match status" value="1"/>
</dbReference>
<feature type="binding site" evidence="2">
    <location>
        <begin position="562"/>
        <end position="563"/>
    </location>
    <ligand>
        <name>FAD</name>
        <dbReference type="ChEBI" id="CHEBI:57692"/>
    </ligand>
</feature>
<keyword evidence="2" id="KW-0285">Flavoprotein</keyword>
<dbReference type="GeneID" id="63777914"/>
<dbReference type="AlphaFoldDB" id="A0A1Y2EKI1"/>
<dbReference type="InterPro" id="IPR036188">
    <property type="entry name" value="FAD/NAD-bd_sf"/>
</dbReference>
<comment type="similarity">
    <text evidence="1">Belongs to the GMC oxidoreductase family.</text>
</comment>
<gene>
    <name evidence="4" type="ORF">BCR38DRAFT_454400</name>
</gene>
<dbReference type="EMBL" id="MCFJ01000001">
    <property type="protein sequence ID" value="ORY72042.1"/>
    <property type="molecule type" value="Genomic_DNA"/>
</dbReference>
<dbReference type="PROSITE" id="PS00624">
    <property type="entry name" value="GMC_OXRED_2"/>
    <property type="match status" value="1"/>
</dbReference>
<keyword evidence="5" id="KW-1185">Reference proteome</keyword>
<feature type="binding site" evidence="2">
    <location>
        <position position="257"/>
    </location>
    <ligand>
        <name>FAD</name>
        <dbReference type="ChEBI" id="CHEBI:57692"/>
    </ligand>
</feature>
<accession>A0A1Y2EKI1</accession>
<evidence type="ECO:0000256" key="1">
    <source>
        <dbReference type="ARBA" id="ARBA00010790"/>
    </source>
</evidence>
<evidence type="ECO:0000259" key="3">
    <source>
        <dbReference type="PROSITE" id="PS00624"/>
    </source>
</evidence>
<proteinExistence type="inferred from homology"/>
<dbReference type="RefSeq" id="XP_040721634.1">
    <property type="nucleotide sequence ID" value="XM_040861702.1"/>
</dbReference>
<organism evidence="4 5">
    <name type="scientific">Pseudomassariella vexata</name>
    <dbReference type="NCBI Taxonomy" id="1141098"/>
    <lineage>
        <taxon>Eukaryota</taxon>
        <taxon>Fungi</taxon>
        <taxon>Dikarya</taxon>
        <taxon>Ascomycota</taxon>
        <taxon>Pezizomycotina</taxon>
        <taxon>Sordariomycetes</taxon>
        <taxon>Xylariomycetidae</taxon>
        <taxon>Amphisphaeriales</taxon>
        <taxon>Pseudomassariaceae</taxon>
        <taxon>Pseudomassariella</taxon>
    </lineage>
</organism>
<dbReference type="PIRSF" id="PIRSF000137">
    <property type="entry name" value="Alcohol_oxidase"/>
    <property type="match status" value="1"/>
</dbReference>
<feature type="domain" description="Glucose-methanol-choline oxidoreductase N-terminal" evidence="3">
    <location>
        <begin position="303"/>
        <end position="317"/>
    </location>
</feature>
<dbReference type="InParanoid" id="A0A1Y2EKI1"/>
<dbReference type="PANTHER" id="PTHR11552">
    <property type="entry name" value="GLUCOSE-METHANOL-CHOLINE GMC OXIDOREDUCTASE"/>
    <property type="match status" value="1"/>
</dbReference>
<evidence type="ECO:0000313" key="5">
    <source>
        <dbReference type="Proteomes" id="UP000193689"/>
    </source>
</evidence>
<dbReference type="GO" id="GO:0050660">
    <property type="term" value="F:flavin adenine dinucleotide binding"/>
    <property type="evidence" value="ECO:0007669"/>
    <property type="project" value="InterPro"/>
</dbReference>
<sequence length="633" mass="69706">MDWTHWKVDMSGIGCWSYPNVVAASETLGYWGSYLWLHGCCLGGTAGCVVAGRLAEADPSLEILLIEGGANNYNVPSIVNPAVFLSHLNPSSKTTIFYKAIKSKWLADRECVVPAGGTLGGGSSINFMVYTRAQRDDFDSWQTPGWSADELLPYLKKIETYHGPGKRETHGFSGPVQVSHGTWCTPRVEDDWLQAARIVGYPEVQDLQDLDTNNGFERWLRYVSPDGRRSDAAHAYIHPLLRDGKHPNLHVLVESKVLRVLFDAKNKACGVEYVLNPDHQPLQSGQLPKQTVTARKLVVLSCGTCGSPLVLERSGIGSAEVLKRAGVPVVEDLPGVGRDYQDHHLILYPYRTSLDHNETLDAINTGRLSFSDAVANKNPLLGWNACNLLGKLRPSDAEVSALGPEFQRAWDANFRDKPNRPLMLLGLIQSLVPPPGVVPEPGQYVSVALYTAYPYSRGYIHITGPELADPLDFDVGFFSDKDDIDAKKQLWAYKKGREIMRRTAMYRGEVAWGHAEFPPGSKAACVEDWTEVHGENVSDIEYSAEDDQAILKFLRENINTTWHSLGTVKMAPREKMGAVDADLNVYGVSGLKVVDISIVPENVGSNTNNTAFVVGEKGADIIINELGLGDKYE</sequence>
<keyword evidence="2" id="KW-0274">FAD</keyword>
<reference evidence="4 5" key="1">
    <citation type="submission" date="2016-07" db="EMBL/GenBank/DDBJ databases">
        <title>Pervasive Adenine N6-methylation of Active Genes in Fungi.</title>
        <authorList>
            <consortium name="DOE Joint Genome Institute"/>
            <person name="Mondo S.J."/>
            <person name="Dannebaum R.O."/>
            <person name="Kuo R.C."/>
            <person name="Labutti K."/>
            <person name="Haridas S."/>
            <person name="Kuo A."/>
            <person name="Salamov A."/>
            <person name="Ahrendt S.R."/>
            <person name="Lipzen A."/>
            <person name="Sullivan W."/>
            <person name="Andreopoulos W.B."/>
            <person name="Clum A."/>
            <person name="Lindquist E."/>
            <person name="Daum C."/>
            <person name="Ramamoorthy G.K."/>
            <person name="Gryganskyi A."/>
            <person name="Culley D."/>
            <person name="Magnuson J.K."/>
            <person name="James T.Y."/>
            <person name="O'Malley M.A."/>
            <person name="Stajich J.E."/>
            <person name="Spatafora J.W."/>
            <person name="Visel A."/>
            <person name="Grigoriev I.V."/>
        </authorList>
    </citation>
    <scope>NUCLEOTIDE SEQUENCE [LARGE SCALE GENOMIC DNA]</scope>
    <source>
        <strain evidence="4 5">CBS 129021</strain>
    </source>
</reference>
<dbReference type="SUPFAM" id="SSF54373">
    <property type="entry name" value="FAD-linked reductases, C-terminal domain"/>
    <property type="match status" value="1"/>
</dbReference>
<dbReference type="SUPFAM" id="SSF51905">
    <property type="entry name" value="FAD/NAD(P)-binding domain"/>
    <property type="match status" value="1"/>
</dbReference>
<dbReference type="InterPro" id="IPR007867">
    <property type="entry name" value="GMC_OxRtase_C"/>
</dbReference>
<feature type="binding site" evidence="2">
    <location>
        <begin position="126"/>
        <end position="129"/>
    </location>
    <ligand>
        <name>FAD</name>
        <dbReference type="ChEBI" id="CHEBI:57692"/>
    </ligand>
</feature>
<dbReference type="InterPro" id="IPR000172">
    <property type="entry name" value="GMC_OxRdtase_N"/>
</dbReference>
<protein>
    <submittedName>
        <fullName evidence="4">GMC oxidoreductase</fullName>
    </submittedName>
</protein>
<evidence type="ECO:0000256" key="2">
    <source>
        <dbReference type="PIRSR" id="PIRSR000137-2"/>
    </source>
</evidence>
<comment type="cofactor">
    <cofactor evidence="2">
        <name>FAD</name>
        <dbReference type="ChEBI" id="CHEBI:57692"/>
    </cofactor>
</comment>
<dbReference type="Pfam" id="PF00732">
    <property type="entry name" value="GMC_oxred_N"/>
    <property type="match status" value="1"/>
</dbReference>
<dbReference type="STRING" id="1141098.A0A1Y2EKI1"/>
<name>A0A1Y2EKI1_9PEZI</name>
<dbReference type="Pfam" id="PF05199">
    <property type="entry name" value="GMC_oxred_C"/>
    <property type="match status" value="1"/>
</dbReference>
<evidence type="ECO:0000313" key="4">
    <source>
        <dbReference type="EMBL" id="ORY72042.1"/>
    </source>
</evidence>